<dbReference type="GO" id="GO:0016791">
    <property type="term" value="F:phosphatase activity"/>
    <property type="evidence" value="ECO:0007669"/>
    <property type="project" value="TreeGrafter"/>
</dbReference>
<proteinExistence type="predicted"/>
<evidence type="ECO:0000256" key="1">
    <source>
        <dbReference type="ARBA" id="ARBA00022801"/>
    </source>
</evidence>
<keyword evidence="2" id="KW-0812">Transmembrane</keyword>
<feature type="transmembrane region" description="Helical" evidence="2">
    <location>
        <begin position="218"/>
        <end position="238"/>
    </location>
</feature>
<keyword evidence="5" id="KW-1185">Reference proteome</keyword>
<dbReference type="Pfam" id="PF07228">
    <property type="entry name" value="SpoIIE"/>
    <property type="match status" value="1"/>
</dbReference>
<dbReference type="InterPro" id="IPR036457">
    <property type="entry name" value="PPM-type-like_dom_sf"/>
</dbReference>
<feature type="transmembrane region" description="Helical" evidence="2">
    <location>
        <begin position="258"/>
        <end position="277"/>
    </location>
</feature>
<evidence type="ECO:0000259" key="3">
    <source>
        <dbReference type="SMART" id="SM00331"/>
    </source>
</evidence>
<dbReference type="Proteomes" id="UP000647416">
    <property type="component" value="Unassembled WGS sequence"/>
</dbReference>
<dbReference type="RefSeq" id="WP_178348656.1">
    <property type="nucleotide sequence ID" value="NZ_JACRTE010000007.1"/>
</dbReference>
<dbReference type="SUPFAM" id="SSF81606">
    <property type="entry name" value="PP2C-like"/>
    <property type="match status" value="1"/>
</dbReference>
<dbReference type="SMART" id="SM00331">
    <property type="entry name" value="PP2C_SIG"/>
    <property type="match status" value="1"/>
</dbReference>
<feature type="transmembrane region" description="Helical" evidence="2">
    <location>
        <begin position="30"/>
        <end position="53"/>
    </location>
</feature>
<dbReference type="AlphaFoldDB" id="A0A926IT38"/>
<dbReference type="PANTHER" id="PTHR43156">
    <property type="entry name" value="STAGE II SPORULATION PROTEIN E-RELATED"/>
    <property type="match status" value="1"/>
</dbReference>
<feature type="transmembrane region" description="Helical" evidence="2">
    <location>
        <begin position="195"/>
        <end position="211"/>
    </location>
</feature>
<dbReference type="Gene3D" id="3.60.40.10">
    <property type="entry name" value="PPM-type phosphatase domain"/>
    <property type="match status" value="1"/>
</dbReference>
<dbReference type="Pfam" id="PF19732">
    <property type="entry name" value="SpoIIE_N"/>
    <property type="match status" value="1"/>
</dbReference>
<feature type="transmembrane region" description="Helical" evidence="2">
    <location>
        <begin position="65"/>
        <end position="82"/>
    </location>
</feature>
<keyword evidence="2" id="KW-1133">Transmembrane helix</keyword>
<dbReference type="PANTHER" id="PTHR43156:SF2">
    <property type="entry name" value="STAGE II SPORULATION PROTEIN E"/>
    <property type="match status" value="1"/>
</dbReference>
<evidence type="ECO:0000256" key="2">
    <source>
        <dbReference type="SAM" id="Phobius"/>
    </source>
</evidence>
<gene>
    <name evidence="4" type="ORF">H8706_07355</name>
</gene>
<feature type="transmembrane region" description="Helical" evidence="2">
    <location>
        <begin position="174"/>
        <end position="189"/>
    </location>
</feature>
<evidence type="ECO:0000313" key="4">
    <source>
        <dbReference type="EMBL" id="MBC8596686.1"/>
    </source>
</evidence>
<comment type="caution">
    <text evidence="4">The sequence shown here is derived from an EMBL/GenBank/DDBJ whole genome shotgun (WGS) entry which is preliminary data.</text>
</comment>
<dbReference type="InterPro" id="IPR001932">
    <property type="entry name" value="PPM-type_phosphatase-like_dom"/>
</dbReference>
<evidence type="ECO:0000313" key="5">
    <source>
        <dbReference type="Proteomes" id="UP000647416"/>
    </source>
</evidence>
<dbReference type="EMBL" id="JACRTE010000007">
    <property type="protein sequence ID" value="MBC8596686.1"/>
    <property type="molecule type" value="Genomic_DNA"/>
</dbReference>
<reference evidence="4" key="1">
    <citation type="submission" date="2020-08" db="EMBL/GenBank/DDBJ databases">
        <title>Genome public.</title>
        <authorList>
            <person name="Liu C."/>
            <person name="Sun Q."/>
        </authorList>
    </citation>
    <scope>NUCLEOTIDE SEQUENCE</scope>
    <source>
        <strain evidence="4">NSJ-50</strain>
    </source>
</reference>
<dbReference type="InterPro" id="IPR045768">
    <property type="entry name" value="SpoIIE_N"/>
</dbReference>
<organism evidence="4 5">
    <name type="scientific">Qingrenia yutianensis</name>
    <dbReference type="NCBI Taxonomy" id="2763676"/>
    <lineage>
        <taxon>Bacteria</taxon>
        <taxon>Bacillati</taxon>
        <taxon>Bacillota</taxon>
        <taxon>Clostridia</taxon>
        <taxon>Eubacteriales</taxon>
        <taxon>Oscillospiraceae</taxon>
        <taxon>Qingrenia</taxon>
    </lineage>
</organism>
<protein>
    <submittedName>
        <fullName evidence="4">SpoIIE family protein phosphatase</fullName>
    </submittedName>
</protein>
<keyword evidence="1" id="KW-0378">Hydrolase</keyword>
<feature type="domain" description="PPM-type phosphatase" evidence="3">
    <location>
        <begin position="565"/>
        <end position="772"/>
    </location>
</feature>
<keyword evidence="2" id="KW-0472">Membrane</keyword>
<sequence>MQKLNFLTSAKALRLNFPSAKEFSPHRDEILTVIFGALCSFSTVFGSCIPFCASFYASGEFSQNTVLKFLTLAVSAVMSLGFKQGIKYIAPMLIFTAVNLTFPLKRTSAKAGVMSSLLLLSGVAAAYFDSFLLYDLVLCVTEAFVAFVGVFVLDKALPLIKEYKKRTAVSQDEFVCITAFFAVCVFAFSRIPPVFGIRLSNILCILLILVTDKSGEMGIGAAIGVICGVAGGMNNFNLSATVGAFAFSSMVAGFFKNYGKIGVSLGFILANTVITIFLNSSGEVLISIYEILAAVLLLFALPNKVFDAAYAFSGKISAADVNEKARAAQFKTVVKSKIYAMAMSLEHLANMYFTSEKVSADLEKKDLIAFFDTASKKVCADCSMRFNCWQHNYQTTYQHMLKMFSIAKLNGKILEKQLPDGFKETCVRQEEFCTAFNNMYELFSMSKFWKGKIVESKNAAAMQLKDLSKIIKSTLDTTDIAIDPSTQSEIKVALDKRGISSKYVWAVTGMKNDNFEITVCLKGNAEISAVKESVEEVLCKKVRLGRILSDNGDMMIKFYPSMKYSVTSASASIPKDGEEICGDACVSVPLCGGHMLAVSDGMGSGENASNMSTSAVSLLKRFFEAGFDAGAALNIINSALMLKSNSEIFATLDLCAVDMERGIAHFIKVGGSASYIKNGKNVEKVEFSSLPVGILMNVEKKACVKNLNRQSAVIMLTDGVSDAFESEEKLISAIKDADGSDAKELAQTILKSALNKQNGAPKDDMTVLCALVS</sequence>
<name>A0A926IT38_9FIRM</name>
<accession>A0A926IT38</accession>
<feature type="transmembrane region" description="Helical" evidence="2">
    <location>
        <begin position="284"/>
        <end position="301"/>
    </location>
</feature>
<feature type="transmembrane region" description="Helical" evidence="2">
    <location>
        <begin position="134"/>
        <end position="153"/>
    </location>
</feature>
<dbReference type="InterPro" id="IPR052016">
    <property type="entry name" value="Bact_Sigma-Reg"/>
</dbReference>